<reference evidence="1" key="1">
    <citation type="submission" date="2022-12" db="EMBL/GenBank/DDBJ databases">
        <title>Reference genome sequencing for broad-spectrum identification of bacterial and archaeal isolates by mass spectrometry.</title>
        <authorList>
            <person name="Sekiguchi Y."/>
            <person name="Tourlousse D.M."/>
        </authorList>
    </citation>
    <scope>NUCLEOTIDE SEQUENCE</scope>
    <source>
        <strain evidence="1">TSL-P1</strain>
    </source>
</reference>
<evidence type="ECO:0000313" key="2">
    <source>
        <dbReference type="Proteomes" id="UP001144297"/>
    </source>
</evidence>
<accession>A0A9W6GEM8</accession>
<dbReference type="EMBL" id="BSDX01000001">
    <property type="protein sequence ID" value="GLI52417.1"/>
    <property type="molecule type" value="Genomic_DNA"/>
</dbReference>
<protein>
    <submittedName>
        <fullName evidence="1">Uncharacterized protein</fullName>
    </submittedName>
</protein>
<dbReference type="AlphaFoldDB" id="A0A9W6GEM8"/>
<gene>
    <name evidence="1" type="ORF">TISLANDTSLP1_01100</name>
</gene>
<keyword evidence="2" id="KW-1185">Reference proteome</keyword>
<evidence type="ECO:0000313" key="1">
    <source>
        <dbReference type="EMBL" id="GLI52417.1"/>
    </source>
</evidence>
<proteinExistence type="predicted"/>
<comment type="caution">
    <text evidence="1">The sequence shown here is derived from an EMBL/GenBank/DDBJ whole genome shotgun (WGS) entry which is preliminary data.</text>
</comment>
<organism evidence="1 2">
    <name type="scientific">Thermodesulfovibrio yellowstonii</name>
    <dbReference type="NCBI Taxonomy" id="28262"/>
    <lineage>
        <taxon>Bacteria</taxon>
        <taxon>Pseudomonadati</taxon>
        <taxon>Nitrospirota</taxon>
        <taxon>Thermodesulfovibrionia</taxon>
        <taxon>Thermodesulfovibrionales</taxon>
        <taxon>Thermodesulfovibrionaceae</taxon>
        <taxon>Thermodesulfovibrio</taxon>
    </lineage>
</organism>
<sequence>MGAISRDNKDENKKLFIYQIYKALRKGGFLVFAENLEGSIFHMLGRKYFVKWGKSWNYLKYDEIHELFKCFSEFHFKTYGFLGAFGRNEKQREILGILDRFIVKLTLSKWHYIIFGVAKK</sequence>
<dbReference type="Proteomes" id="UP001144297">
    <property type="component" value="Unassembled WGS sequence"/>
</dbReference>
<name>A0A9W6GEM8_9BACT</name>